<evidence type="ECO:0000313" key="10">
    <source>
        <dbReference type="Proteomes" id="UP000324241"/>
    </source>
</evidence>
<keyword evidence="3" id="KW-0805">Transcription regulation</keyword>
<dbReference type="Proteomes" id="UP000324241">
    <property type="component" value="Unassembled WGS sequence"/>
</dbReference>
<evidence type="ECO:0000256" key="5">
    <source>
        <dbReference type="ARBA" id="ARBA00023163"/>
    </source>
</evidence>
<keyword evidence="6" id="KW-0539">Nucleus</keyword>
<dbReference type="CDD" id="cd12148">
    <property type="entry name" value="fungal_TF_MHR"/>
    <property type="match status" value="1"/>
</dbReference>
<evidence type="ECO:0000256" key="4">
    <source>
        <dbReference type="ARBA" id="ARBA00023125"/>
    </source>
</evidence>
<feature type="compositionally biased region" description="Polar residues" evidence="7">
    <location>
        <begin position="670"/>
        <end position="679"/>
    </location>
</feature>
<feature type="compositionally biased region" description="Low complexity" evidence="7">
    <location>
        <begin position="649"/>
        <end position="658"/>
    </location>
</feature>
<feature type="compositionally biased region" description="Polar residues" evidence="7">
    <location>
        <begin position="13"/>
        <end position="25"/>
    </location>
</feature>
<keyword evidence="4" id="KW-0238">DNA-binding</keyword>
<name>A0A5M9MNI8_9EURO</name>
<gene>
    <name evidence="9" type="ORF">ATNIH1004_004486</name>
</gene>
<dbReference type="AlphaFoldDB" id="A0A5M9MNI8"/>
<feature type="region of interest" description="Disordered" evidence="7">
    <location>
        <begin position="1"/>
        <end position="41"/>
    </location>
</feature>
<dbReference type="PROSITE" id="PS00463">
    <property type="entry name" value="ZN2_CY6_FUNGAL_1"/>
    <property type="match status" value="1"/>
</dbReference>
<evidence type="ECO:0000256" key="6">
    <source>
        <dbReference type="ARBA" id="ARBA00023242"/>
    </source>
</evidence>
<feature type="domain" description="Zn(2)-C6 fungal-type" evidence="8">
    <location>
        <begin position="51"/>
        <end position="81"/>
    </location>
</feature>
<feature type="region of interest" description="Disordered" evidence="7">
    <location>
        <begin position="147"/>
        <end position="166"/>
    </location>
</feature>
<dbReference type="RefSeq" id="XP_033427962.1">
    <property type="nucleotide sequence ID" value="XM_033569156.1"/>
</dbReference>
<keyword evidence="2" id="KW-0479">Metal-binding</keyword>
<dbReference type="InterPro" id="IPR050815">
    <property type="entry name" value="TF_fung"/>
</dbReference>
<evidence type="ECO:0000259" key="8">
    <source>
        <dbReference type="PROSITE" id="PS50048"/>
    </source>
</evidence>
<sequence>MADIFDEQAEHSLPQSSAYSHQAPTSHKVAPPATGQSDADGLYVPRPKRIACVVCRRRKLRCDGKKPSCGTCARLGHECAYDEVRKKSGPKRGYVKQLEARLAQVETLLKSQEASVPLSQGNDLTVPTSSEFTSIPEPLSILNDSGAPISPPEGTGNHPIPGQTYLPSPIREDRNFGWDMISLGLEEPLPAREAIDELSQIYFEKVHPSLPILHRARHMAAMDLAPSARPPVCLQYITWSHAASMSDKYHNLHELFYQRARKYAELDEMKGLGEGILSLSICQTWLLIGTYEFRMMCFPRAWVSVGKASRLALMLGLNRLDGMGLGVKQSLPPTNDWTENEERRRVFWMAFCVDRYASVGTGWPVLIDDRDVMTNLPASEEAFINGQPQQTARVTDIASGDDISTLSAFGSVVFMAYLFGRNLTHLHRPDPQDNEQDLNGLFWQRHRSHDNILLHFALTMPNHLRLPAGVRDPNVIFCNMAIHTSTICLHQAAIFKAEKNKISEQITTESKRRCIVAADQITNIMKMISHIDLTIMNPFMAFCVYIAARVFVQYLKSRPDDSAARSSLQFLFSALGALKKKNPLTESFLVQLDVDMEGTSVDDIRPRPSKKVRTTQGHTTAMGEEPDTQPLTAFCPSRRITYAYEEESPSSSSNSSRPPYRPPTSLPSRQKQPPTTTLPMHSAFVPCTITPQSFVPQSTTTAPDMDLSPEFTDGSTNSTRTSTNNSNPLPDEPVPLNPTTTTTTQPQSRHPQLSSAQNGSQHPTNLLEPNTSMRPSLEDMVPGSYANYTYSGRGFPQNGIMTPLDSNGSEGSIHIPPTWDFAPAQDPNAEHIDMAAGGVDSFNEAQWAQLLSSSNWDAWRNQG</sequence>
<protein>
    <recommendedName>
        <fullName evidence="8">Zn(2)-C6 fungal-type domain-containing protein</fullName>
    </recommendedName>
</protein>
<dbReference type="GO" id="GO:0009893">
    <property type="term" value="P:positive regulation of metabolic process"/>
    <property type="evidence" value="ECO:0007669"/>
    <property type="project" value="UniProtKB-ARBA"/>
</dbReference>
<proteinExistence type="predicted"/>
<dbReference type="SMART" id="SM00066">
    <property type="entry name" value="GAL4"/>
    <property type="match status" value="1"/>
</dbReference>
<dbReference type="Pfam" id="PF00172">
    <property type="entry name" value="Zn_clus"/>
    <property type="match status" value="1"/>
</dbReference>
<evidence type="ECO:0000256" key="3">
    <source>
        <dbReference type="ARBA" id="ARBA00023015"/>
    </source>
</evidence>
<feature type="region of interest" description="Disordered" evidence="7">
    <location>
        <begin position="645"/>
        <end position="681"/>
    </location>
</feature>
<dbReference type="GO" id="GO:0003677">
    <property type="term" value="F:DNA binding"/>
    <property type="evidence" value="ECO:0007669"/>
    <property type="project" value="UniProtKB-KW"/>
</dbReference>
<dbReference type="SUPFAM" id="SSF57701">
    <property type="entry name" value="Zn2/Cys6 DNA-binding domain"/>
    <property type="match status" value="1"/>
</dbReference>
<dbReference type="EMBL" id="QUQM01000003">
    <property type="protein sequence ID" value="KAA8648601.1"/>
    <property type="molecule type" value="Genomic_DNA"/>
</dbReference>
<evidence type="ECO:0000313" key="9">
    <source>
        <dbReference type="EMBL" id="KAA8648601.1"/>
    </source>
</evidence>
<feature type="compositionally biased region" description="Polar residues" evidence="7">
    <location>
        <begin position="745"/>
        <end position="774"/>
    </location>
</feature>
<evidence type="ECO:0000256" key="2">
    <source>
        <dbReference type="ARBA" id="ARBA00022723"/>
    </source>
</evidence>
<dbReference type="GO" id="GO:0005634">
    <property type="term" value="C:nucleus"/>
    <property type="evidence" value="ECO:0007669"/>
    <property type="project" value="UniProtKB-SubCell"/>
</dbReference>
<evidence type="ECO:0000256" key="1">
    <source>
        <dbReference type="ARBA" id="ARBA00004123"/>
    </source>
</evidence>
<dbReference type="GO" id="GO:0008270">
    <property type="term" value="F:zinc ion binding"/>
    <property type="evidence" value="ECO:0007669"/>
    <property type="project" value="InterPro"/>
</dbReference>
<dbReference type="SMART" id="SM00906">
    <property type="entry name" value="Fungal_trans"/>
    <property type="match status" value="1"/>
</dbReference>
<organism evidence="9 10">
    <name type="scientific">Aspergillus tanneri</name>
    <dbReference type="NCBI Taxonomy" id="1220188"/>
    <lineage>
        <taxon>Eukaryota</taxon>
        <taxon>Fungi</taxon>
        <taxon>Dikarya</taxon>
        <taxon>Ascomycota</taxon>
        <taxon>Pezizomycotina</taxon>
        <taxon>Eurotiomycetes</taxon>
        <taxon>Eurotiomycetidae</taxon>
        <taxon>Eurotiales</taxon>
        <taxon>Aspergillaceae</taxon>
        <taxon>Aspergillus</taxon>
        <taxon>Aspergillus subgen. Circumdati</taxon>
    </lineage>
</organism>
<evidence type="ECO:0000256" key="7">
    <source>
        <dbReference type="SAM" id="MobiDB-lite"/>
    </source>
</evidence>
<dbReference type="GO" id="GO:0006351">
    <property type="term" value="P:DNA-templated transcription"/>
    <property type="evidence" value="ECO:0007669"/>
    <property type="project" value="InterPro"/>
</dbReference>
<dbReference type="OrthoDB" id="5600212at2759"/>
<feature type="region of interest" description="Disordered" evidence="7">
    <location>
        <begin position="600"/>
        <end position="632"/>
    </location>
</feature>
<comment type="caution">
    <text evidence="9">The sequence shown here is derived from an EMBL/GenBank/DDBJ whole genome shotgun (WGS) entry which is preliminary data.</text>
</comment>
<dbReference type="VEuPathDB" id="FungiDB:EYZ11_001581"/>
<accession>A0A5M9MNI8</accession>
<dbReference type="GO" id="GO:0000981">
    <property type="term" value="F:DNA-binding transcription factor activity, RNA polymerase II-specific"/>
    <property type="evidence" value="ECO:0007669"/>
    <property type="project" value="InterPro"/>
</dbReference>
<feature type="compositionally biased region" description="Low complexity" evidence="7">
    <location>
        <begin position="715"/>
        <end position="727"/>
    </location>
</feature>
<dbReference type="InterPro" id="IPR036864">
    <property type="entry name" value="Zn2-C6_fun-type_DNA-bd_sf"/>
</dbReference>
<dbReference type="GeneID" id="54327188"/>
<dbReference type="Gene3D" id="4.10.240.10">
    <property type="entry name" value="Zn(2)-C6 fungal-type DNA-binding domain"/>
    <property type="match status" value="1"/>
</dbReference>
<dbReference type="CDD" id="cd00067">
    <property type="entry name" value="GAL4"/>
    <property type="match status" value="1"/>
</dbReference>
<dbReference type="PANTHER" id="PTHR47338">
    <property type="entry name" value="ZN(II)2CYS6 TRANSCRIPTION FACTOR (EUROFUNG)-RELATED"/>
    <property type="match status" value="1"/>
</dbReference>
<dbReference type="Pfam" id="PF04082">
    <property type="entry name" value="Fungal_trans"/>
    <property type="match status" value="1"/>
</dbReference>
<comment type="subcellular location">
    <subcellularLocation>
        <location evidence="1">Nucleus</location>
    </subcellularLocation>
</comment>
<dbReference type="InterPro" id="IPR001138">
    <property type="entry name" value="Zn2Cys6_DnaBD"/>
</dbReference>
<dbReference type="InterPro" id="IPR007219">
    <property type="entry name" value="XnlR_reg_dom"/>
</dbReference>
<dbReference type="PANTHER" id="PTHR47338:SF10">
    <property type="entry name" value="TRANSCRIPTION FACTOR DOMAIN-CONTAINING PROTEIN-RELATED"/>
    <property type="match status" value="1"/>
</dbReference>
<dbReference type="PROSITE" id="PS50048">
    <property type="entry name" value="ZN2_CY6_FUNGAL_2"/>
    <property type="match status" value="1"/>
</dbReference>
<keyword evidence="5" id="KW-0804">Transcription</keyword>
<reference evidence="9 10" key="1">
    <citation type="submission" date="2019-08" db="EMBL/GenBank/DDBJ databases">
        <title>The genome sequence of a newly discovered highly antifungal drug resistant Aspergillus species, Aspergillus tanneri NIH 1004.</title>
        <authorList>
            <person name="Mounaud S."/>
            <person name="Singh I."/>
            <person name="Joardar V."/>
            <person name="Pakala S."/>
            <person name="Pakala S."/>
            <person name="Venepally P."/>
            <person name="Chung J.K."/>
            <person name="Losada L."/>
            <person name="Nierman W.C."/>
        </authorList>
    </citation>
    <scope>NUCLEOTIDE SEQUENCE [LARGE SCALE GENOMIC DNA]</scope>
    <source>
        <strain evidence="9 10">NIH1004</strain>
    </source>
</reference>
<feature type="region of interest" description="Disordered" evidence="7">
    <location>
        <begin position="694"/>
        <end position="777"/>
    </location>
</feature>